<comment type="caution">
    <text evidence="1">The sequence shown here is derived from an EMBL/GenBank/DDBJ whole genome shotgun (WGS) entry which is preliminary data.</text>
</comment>
<proteinExistence type="predicted"/>
<dbReference type="HOGENOM" id="CLU_3413083_0_0_1"/>
<evidence type="ECO:0000313" key="1">
    <source>
        <dbReference type="EMBL" id="EQB55057.1"/>
    </source>
</evidence>
<dbReference type="Proteomes" id="UP000015530">
    <property type="component" value="Unassembled WGS sequence"/>
</dbReference>
<reference evidence="2" key="1">
    <citation type="journal article" date="2013" name="Mol. Plant Microbe Interact.">
        <title>Global aspects of pacC regulation of pathogenicity genes in Colletotrichum gloeosporioides as revealed by transcriptome analysis.</title>
        <authorList>
            <person name="Alkan N."/>
            <person name="Meng X."/>
            <person name="Friedlander G."/>
            <person name="Reuveni E."/>
            <person name="Sukno S."/>
            <person name="Sherman A."/>
            <person name="Thon M."/>
            <person name="Fluhr R."/>
            <person name="Prusky D."/>
        </authorList>
    </citation>
    <scope>NUCLEOTIDE SEQUENCE [LARGE SCALE GENOMIC DNA]</scope>
    <source>
        <strain evidence="2">Cg-14</strain>
    </source>
</reference>
<name>T0KIA0_COLGC</name>
<organism evidence="1 2">
    <name type="scientific">Colletotrichum gloeosporioides (strain Cg-14)</name>
    <name type="common">Anthracnose fungus</name>
    <name type="synonym">Glomerella cingulata</name>
    <dbReference type="NCBI Taxonomy" id="1237896"/>
    <lineage>
        <taxon>Eukaryota</taxon>
        <taxon>Fungi</taxon>
        <taxon>Dikarya</taxon>
        <taxon>Ascomycota</taxon>
        <taxon>Pezizomycotina</taxon>
        <taxon>Sordariomycetes</taxon>
        <taxon>Hypocreomycetidae</taxon>
        <taxon>Glomerellales</taxon>
        <taxon>Glomerellaceae</taxon>
        <taxon>Colletotrichum</taxon>
        <taxon>Colletotrichum gloeosporioides species complex</taxon>
    </lineage>
</organism>
<sequence>MEPTTCNGGPGEDKGFDIVYAGELVEAS</sequence>
<dbReference type="AlphaFoldDB" id="T0KIA0"/>
<gene>
    <name evidence="1" type="ORF">CGLO_05048</name>
</gene>
<evidence type="ECO:0000313" key="2">
    <source>
        <dbReference type="Proteomes" id="UP000015530"/>
    </source>
</evidence>
<dbReference type="EMBL" id="AMYD01001015">
    <property type="protein sequence ID" value="EQB55057.1"/>
    <property type="molecule type" value="Genomic_DNA"/>
</dbReference>
<accession>T0KIA0</accession>
<protein>
    <submittedName>
        <fullName evidence="1">Uncharacterized protein</fullName>
    </submittedName>
</protein>